<accession>C0CJH6</accession>
<evidence type="ECO:0000256" key="3">
    <source>
        <dbReference type="ARBA" id="ARBA00012057"/>
    </source>
</evidence>
<dbReference type="PANTHER" id="PTHR10885:SF0">
    <property type="entry name" value="ISOPENTENYL-DIPHOSPHATE DELTA-ISOMERASE"/>
    <property type="match status" value="1"/>
</dbReference>
<evidence type="ECO:0000313" key="13">
    <source>
        <dbReference type="EMBL" id="EEG50086.1"/>
    </source>
</evidence>
<evidence type="ECO:0000256" key="1">
    <source>
        <dbReference type="ARBA" id="ARBA00004826"/>
    </source>
</evidence>
<feature type="domain" description="Nudix hydrolase" evidence="12">
    <location>
        <begin position="28"/>
        <end position="159"/>
    </location>
</feature>
<keyword evidence="6" id="KW-0460">Magnesium</keyword>
<evidence type="ECO:0000256" key="2">
    <source>
        <dbReference type="ARBA" id="ARBA00007579"/>
    </source>
</evidence>
<dbReference type="InterPro" id="IPR015797">
    <property type="entry name" value="NUDIX_hydrolase-like_dom_sf"/>
</dbReference>
<dbReference type="Pfam" id="PF00293">
    <property type="entry name" value="NUDIX"/>
    <property type="match status" value="1"/>
</dbReference>
<evidence type="ECO:0000256" key="4">
    <source>
        <dbReference type="ARBA" id="ARBA00022490"/>
    </source>
</evidence>
<proteinExistence type="inferred from homology"/>
<dbReference type="PIRSF" id="PIRSF018427">
    <property type="entry name" value="Isopntndiph_ism"/>
    <property type="match status" value="1"/>
</dbReference>
<dbReference type="Gene3D" id="3.90.79.10">
    <property type="entry name" value="Nucleoside Triphosphate Pyrophosphohydrolase"/>
    <property type="match status" value="1"/>
</dbReference>
<dbReference type="UniPathway" id="UPA00059">
    <property type="reaction ID" value="UER00104"/>
</dbReference>
<keyword evidence="5" id="KW-0479">Metal-binding</keyword>
<evidence type="ECO:0000256" key="8">
    <source>
        <dbReference type="ARBA" id="ARBA00023229"/>
    </source>
</evidence>
<comment type="similarity">
    <text evidence="2">Belongs to the IPP isomerase type 1 family.</text>
</comment>
<dbReference type="InterPro" id="IPR011876">
    <property type="entry name" value="IsopentenylPP_isomerase_typ1"/>
</dbReference>
<protein>
    <recommendedName>
        <fullName evidence="3 10">Isopentenyl-diphosphate delta-isomerase</fullName>
        <ecNumber evidence="3 10">5.3.3.2</ecNumber>
    </recommendedName>
</protein>
<dbReference type="GO" id="GO:0046872">
    <property type="term" value="F:metal ion binding"/>
    <property type="evidence" value="ECO:0007669"/>
    <property type="project" value="UniProtKB-KW"/>
</dbReference>
<dbReference type="HOGENOM" id="CLU_060552_2_1_9"/>
<evidence type="ECO:0000256" key="7">
    <source>
        <dbReference type="ARBA" id="ARBA00023211"/>
    </source>
</evidence>
<dbReference type="InterPro" id="IPR056375">
    <property type="entry name" value="Idi_bact"/>
</dbReference>
<dbReference type="HAMAP" id="MF_00202">
    <property type="entry name" value="Idi"/>
    <property type="match status" value="1"/>
</dbReference>
<evidence type="ECO:0000259" key="12">
    <source>
        <dbReference type="PROSITE" id="PS51462"/>
    </source>
</evidence>
<organism evidence="13 14">
    <name type="scientific">Blautia hydrogenotrophica (strain DSM 10507 / JCM 14656 / S5a33)</name>
    <name type="common">Ruminococcus hydrogenotrophicus</name>
    <dbReference type="NCBI Taxonomy" id="476272"/>
    <lineage>
        <taxon>Bacteria</taxon>
        <taxon>Bacillati</taxon>
        <taxon>Bacillota</taxon>
        <taxon>Clostridia</taxon>
        <taxon>Lachnospirales</taxon>
        <taxon>Lachnospiraceae</taxon>
        <taxon>Blautia</taxon>
    </lineage>
</organism>
<name>C0CJH6_BLAHS</name>
<evidence type="ECO:0000256" key="5">
    <source>
        <dbReference type="ARBA" id="ARBA00022723"/>
    </source>
</evidence>
<gene>
    <name evidence="13" type="ORF">RUMHYD_00974</name>
</gene>
<keyword evidence="7" id="KW-0464">Manganese</keyword>
<dbReference type="GeneID" id="86820122"/>
<feature type="active site" evidence="11">
    <location>
        <position position="64"/>
    </location>
</feature>
<dbReference type="GO" id="GO:0050992">
    <property type="term" value="P:dimethylallyl diphosphate biosynthetic process"/>
    <property type="evidence" value="ECO:0007669"/>
    <property type="project" value="UniProtKB-UniPathway"/>
</dbReference>
<evidence type="ECO:0000256" key="10">
    <source>
        <dbReference type="NCBIfam" id="TIGR02150"/>
    </source>
</evidence>
<keyword evidence="4" id="KW-0963">Cytoplasm</keyword>
<keyword evidence="9" id="KW-0413">Isomerase</keyword>
<evidence type="ECO:0000256" key="6">
    <source>
        <dbReference type="ARBA" id="ARBA00022842"/>
    </source>
</evidence>
<dbReference type="InterPro" id="IPR000086">
    <property type="entry name" value="NUDIX_hydrolase_dom"/>
</dbReference>
<dbReference type="GO" id="GO:0005737">
    <property type="term" value="C:cytoplasm"/>
    <property type="evidence" value="ECO:0007669"/>
    <property type="project" value="TreeGrafter"/>
</dbReference>
<dbReference type="GO" id="GO:0004452">
    <property type="term" value="F:isopentenyl-diphosphate delta-isomerase activity"/>
    <property type="evidence" value="ECO:0007669"/>
    <property type="project" value="UniProtKB-UniRule"/>
</dbReference>
<dbReference type="RefSeq" id="WP_005946676.1">
    <property type="nucleotide sequence ID" value="NZ_CP136423.1"/>
</dbReference>
<dbReference type="AlphaFoldDB" id="C0CJH6"/>
<sequence length="175" mass="20708">MEDRVILVDIFDNQIGSGEKMRVHREGRLHRAFSVFLYDGRKMLIQQRNPEKYHSGGLWANACCSHPRDRETLEEAVDRRMSEELGIQPEVREIDSFVYRAVYGDGLSEYEYDHVFLGKYRGEVQANPDEISEVRWVELDELSRDLQMHPEKYCAWFLIAAPKVIKKIQEEWEDK</sequence>
<dbReference type="PATRIC" id="fig|476272.21.peg.2320"/>
<evidence type="ECO:0000256" key="11">
    <source>
        <dbReference type="PIRSR" id="PIRSR018427-1"/>
    </source>
</evidence>
<dbReference type="PANTHER" id="PTHR10885">
    <property type="entry name" value="ISOPENTENYL-DIPHOSPHATE DELTA-ISOMERASE"/>
    <property type="match status" value="1"/>
</dbReference>
<dbReference type="EMBL" id="ACBZ01000043">
    <property type="protein sequence ID" value="EEG50086.1"/>
    <property type="molecule type" value="Genomic_DNA"/>
</dbReference>
<dbReference type="SUPFAM" id="SSF55811">
    <property type="entry name" value="Nudix"/>
    <property type="match status" value="1"/>
</dbReference>
<evidence type="ECO:0000256" key="9">
    <source>
        <dbReference type="ARBA" id="ARBA00023235"/>
    </source>
</evidence>
<dbReference type="NCBIfam" id="NF002995">
    <property type="entry name" value="PRK03759.1"/>
    <property type="match status" value="1"/>
</dbReference>
<dbReference type="EC" id="5.3.3.2" evidence="3 10"/>
<dbReference type="eggNOG" id="COG1443">
    <property type="taxonomic scope" value="Bacteria"/>
</dbReference>
<reference evidence="13 14" key="1">
    <citation type="submission" date="2009-01" db="EMBL/GenBank/DDBJ databases">
        <authorList>
            <person name="Fulton L."/>
            <person name="Clifton S."/>
            <person name="Fulton B."/>
            <person name="Xu J."/>
            <person name="Minx P."/>
            <person name="Pepin K.H."/>
            <person name="Johnson M."/>
            <person name="Bhonagiri V."/>
            <person name="Nash W.E."/>
            <person name="Mardis E.R."/>
            <person name="Wilson R.K."/>
        </authorList>
    </citation>
    <scope>NUCLEOTIDE SEQUENCE [LARGE SCALE GENOMIC DNA]</scope>
    <source>
        <strain evidence="14">DSM 10507 / JCM 14656 / S5a33</strain>
    </source>
</reference>
<dbReference type="NCBIfam" id="TIGR02150">
    <property type="entry name" value="IPP_isom_1"/>
    <property type="match status" value="1"/>
</dbReference>
<dbReference type="Proteomes" id="UP000003100">
    <property type="component" value="Unassembled WGS sequence"/>
</dbReference>
<feature type="active site" evidence="11">
    <location>
        <position position="111"/>
    </location>
</feature>
<reference evidence="13 14" key="2">
    <citation type="submission" date="2009-02" db="EMBL/GenBank/DDBJ databases">
        <title>Draft genome sequence of Blautia hydrogenotrophica DSM 10507 (Ruminococcus hydrogenotrophicus DSM 10507).</title>
        <authorList>
            <person name="Sudarsanam P."/>
            <person name="Ley R."/>
            <person name="Guruge J."/>
            <person name="Turnbaugh P.J."/>
            <person name="Mahowald M."/>
            <person name="Liep D."/>
            <person name="Gordon J."/>
        </authorList>
    </citation>
    <scope>NUCLEOTIDE SEQUENCE [LARGE SCALE GENOMIC DNA]</scope>
    <source>
        <strain evidence="14">DSM 10507 / JCM 14656 / S5a33</strain>
    </source>
</reference>
<keyword evidence="14" id="KW-1185">Reference proteome</keyword>
<dbReference type="GO" id="GO:0009240">
    <property type="term" value="P:isopentenyl diphosphate biosynthetic process"/>
    <property type="evidence" value="ECO:0007669"/>
    <property type="project" value="TreeGrafter"/>
</dbReference>
<evidence type="ECO:0000313" key="14">
    <source>
        <dbReference type="Proteomes" id="UP000003100"/>
    </source>
</evidence>
<keyword evidence="8" id="KW-0414">Isoprene biosynthesis</keyword>
<dbReference type="CDD" id="cd02885">
    <property type="entry name" value="NUDIX_IPP_Isomerase"/>
    <property type="match status" value="1"/>
</dbReference>
<comment type="pathway">
    <text evidence="1">Isoprenoid biosynthesis; dimethylallyl diphosphate biosynthesis; dimethylallyl diphosphate from isopentenyl diphosphate: step 1/1.</text>
</comment>
<dbReference type="PROSITE" id="PS51462">
    <property type="entry name" value="NUDIX"/>
    <property type="match status" value="1"/>
</dbReference>